<proteinExistence type="predicted"/>
<reference evidence="1" key="2">
    <citation type="submission" date="2018-05" db="EMBL/GenBank/DDBJ databases">
        <title>OmerRS3 (Oryza meridionalis Reference Sequence Version 3).</title>
        <authorList>
            <person name="Zhang J."/>
            <person name="Kudrna D."/>
            <person name="Lee S."/>
            <person name="Talag J."/>
            <person name="Welchert J."/>
            <person name="Wing R.A."/>
        </authorList>
    </citation>
    <scope>NUCLEOTIDE SEQUENCE [LARGE SCALE GENOMIC DNA]</scope>
    <source>
        <strain evidence="1">cv. OR44</strain>
    </source>
</reference>
<name>A0A0E0DTY8_9ORYZ</name>
<keyword evidence="2" id="KW-1185">Reference proteome</keyword>
<dbReference type="Gramene" id="OMERI05G20660.1">
    <property type="protein sequence ID" value="OMERI05G20660.1"/>
    <property type="gene ID" value="OMERI05G20660"/>
</dbReference>
<dbReference type="EnsemblPlants" id="OMERI05G20660.1">
    <property type="protein sequence ID" value="OMERI05G20660.1"/>
    <property type="gene ID" value="OMERI05G20660"/>
</dbReference>
<protein>
    <submittedName>
        <fullName evidence="1">Uncharacterized protein</fullName>
    </submittedName>
</protein>
<dbReference type="Proteomes" id="UP000008021">
    <property type="component" value="Chromosome 5"/>
</dbReference>
<evidence type="ECO:0000313" key="2">
    <source>
        <dbReference type="Proteomes" id="UP000008021"/>
    </source>
</evidence>
<dbReference type="AlphaFoldDB" id="A0A0E0DTY8"/>
<evidence type="ECO:0000313" key="1">
    <source>
        <dbReference type="EnsemblPlants" id="OMERI05G20660.1"/>
    </source>
</evidence>
<sequence>MLRPAQGVLSHVAARRRLQRGRSGWQPRPGLRAGAARAAANGVAIDTASRAGAIWTFQNKFSPLSVRK</sequence>
<dbReference type="HOGENOM" id="CLU_2798289_0_0_1"/>
<accession>A0A0E0DTY8</accession>
<organism evidence="1">
    <name type="scientific">Oryza meridionalis</name>
    <dbReference type="NCBI Taxonomy" id="40149"/>
    <lineage>
        <taxon>Eukaryota</taxon>
        <taxon>Viridiplantae</taxon>
        <taxon>Streptophyta</taxon>
        <taxon>Embryophyta</taxon>
        <taxon>Tracheophyta</taxon>
        <taxon>Spermatophyta</taxon>
        <taxon>Magnoliopsida</taxon>
        <taxon>Liliopsida</taxon>
        <taxon>Poales</taxon>
        <taxon>Poaceae</taxon>
        <taxon>BOP clade</taxon>
        <taxon>Oryzoideae</taxon>
        <taxon>Oryzeae</taxon>
        <taxon>Oryzinae</taxon>
        <taxon>Oryza</taxon>
    </lineage>
</organism>
<reference evidence="1" key="1">
    <citation type="submission" date="2015-04" db="UniProtKB">
        <authorList>
            <consortium name="EnsemblPlants"/>
        </authorList>
    </citation>
    <scope>IDENTIFICATION</scope>
</reference>